<keyword evidence="1" id="KW-1133">Transmembrane helix</keyword>
<comment type="caution">
    <text evidence="2">The sequence shown here is derived from an EMBL/GenBank/DDBJ whole genome shotgun (WGS) entry which is preliminary data.</text>
</comment>
<organism evidence="2 3">
    <name type="scientific">Steroidobacter agaridevorans</name>
    <dbReference type="NCBI Taxonomy" id="2695856"/>
    <lineage>
        <taxon>Bacteria</taxon>
        <taxon>Pseudomonadati</taxon>
        <taxon>Pseudomonadota</taxon>
        <taxon>Gammaproteobacteria</taxon>
        <taxon>Steroidobacterales</taxon>
        <taxon>Steroidobacteraceae</taxon>
        <taxon>Steroidobacter</taxon>
    </lineage>
</organism>
<reference evidence="3" key="1">
    <citation type="submission" date="2020-01" db="EMBL/GenBank/DDBJ databases">
        <title>'Steroidobacter agaridevorans' sp. nov., agar-degrading bacteria isolated from rhizosphere soils.</title>
        <authorList>
            <person name="Ikenaga M."/>
            <person name="Kataoka M."/>
            <person name="Murouchi A."/>
            <person name="Katsuragi S."/>
            <person name="Sakai M."/>
        </authorList>
    </citation>
    <scope>NUCLEOTIDE SEQUENCE [LARGE SCALE GENOMIC DNA]</scope>
    <source>
        <strain evidence="3">YU21-B</strain>
    </source>
</reference>
<evidence type="ECO:0000313" key="2">
    <source>
        <dbReference type="EMBL" id="GFE82610.1"/>
    </source>
</evidence>
<keyword evidence="1" id="KW-0812">Transmembrane</keyword>
<keyword evidence="3" id="KW-1185">Reference proteome</keyword>
<protein>
    <submittedName>
        <fullName evidence="2">Uncharacterized protein</fullName>
    </submittedName>
</protein>
<dbReference type="AlphaFoldDB" id="A0A829YHB1"/>
<evidence type="ECO:0000313" key="3">
    <source>
        <dbReference type="Proteomes" id="UP000445000"/>
    </source>
</evidence>
<dbReference type="EMBL" id="BLJN01000004">
    <property type="protein sequence ID" value="GFE82610.1"/>
    <property type="molecule type" value="Genomic_DNA"/>
</dbReference>
<proteinExistence type="predicted"/>
<sequence>MVKPPKKPMKPDPDDDSGRFAAWVGTGIVLALIALVLYVDNYGR</sequence>
<dbReference type="Proteomes" id="UP000445000">
    <property type="component" value="Unassembled WGS sequence"/>
</dbReference>
<gene>
    <name evidence="2" type="ORF">GCM10011487_46100</name>
</gene>
<name>A0A829YHB1_9GAMM</name>
<accession>A0A829YHB1</accession>
<evidence type="ECO:0000256" key="1">
    <source>
        <dbReference type="SAM" id="Phobius"/>
    </source>
</evidence>
<feature type="transmembrane region" description="Helical" evidence="1">
    <location>
        <begin position="20"/>
        <end position="39"/>
    </location>
</feature>
<keyword evidence="1" id="KW-0472">Membrane</keyword>